<dbReference type="KEGG" id="sfk:KY5_2763"/>
<protein>
    <submittedName>
        <fullName evidence="1">Uncharacterized protein</fullName>
    </submittedName>
</protein>
<dbReference type="AlphaFoldDB" id="A0A291Q7T7"/>
<dbReference type="Proteomes" id="UP000221011">
    <property type="component" value="Chromosome"/>
</dbReference>
<keyword evidence="2" id="KW-1185">Reference proteome</keyword>
<name>A0A291Q7T7_9ACTN</name>
<reference evidence="1 2" key="1">
    <citation type="submission" date="2017-08" db="EMBL/GenBank/DDBJ databases">
        <title>Complete Genome Sequence of Streptomyces formicae KY5, the formicamycin producer.</title>
        <authorList>
            <person name="Holmes N.A."/>
            <person name="Devine R."/>
            <person name="Qin Z."/>
            <person name="Seipke R.F."/>
            <person name="Wilkinson B."/>
            <person name="Hutchings M.I."/>
        </authorList>
    </citation>
    <scope>NUCLEOTIDE SEQUENCE [LARGE SCALE GENOMIC DNA]</scope>
    <source>
        <strain evidence="1 2">KY5</strain>
    </source>
</reference>
<accession>A0A291Q7T7</accession>
<sequence length="68" mass="7705">MTDPSKRCLNCADSFQNFQRPEGGALDFVVARVGLADSGKYWRCGRSGCRRVQNYFNYRDGFDLPPPP</sequence>
<organism evidence="1 2">
    <name type="scientific">Streptomyces formicae</name>
    <dbReference type="NCBI Taxonomy" id="1616117"/>
    <lineage>
        <taxon>Bacteria</taxon>
        <taxon>Bacillati</taxon>
        <taxon>Actinomycetota</taxon>
        <taxon>Actinomycetes</taxon>
        <taxon>Kitasatosporales</taxon>
        <taxon>Streptomycetaceae</taxon>
        <taxon>Streptomyces</taxon>
    </lineage>
</organism>
<dbReference type="RefSeq" id="WP_098242546.1">
    <property type="nucleotide sequence ID" value="NZ_CP022685.1"/>
</dbReference>
<evidence type="ECO:0000313" key="1">
    <source>
        <dbReference type="EMBL" id="ATL27781.1"/>
    </source>
</evidence>
<evidence type="ECO:0000313" key="2">
    <source>
        <dbReference type="Proteomes" id="UP000221011"/>
    </source>
</evidence>
<gene>
    <name evidence="1" type="ORF">KY5_2763</name>
</gene>
<proteinExistence type="predicted"/>
<dbReference type="EMBL" id="CP022685">
    <property type="protein sequence ID" value="ATL27781.1"/>
    <property type="molecule type" value="Genomic_DNA"/>
</dbReference>